<proteinExistence type="predicted"/>
<dbReference type="RefSeq" id="WP_208660381.1">
    <property type="nucleotide sequence ID" value="NZ_CP031775.2"/>
</dbReference>
<name>A0A5B8R2J7_9GAMM</name>
<evidence type="ECO:0000313" key="2">
    <source>
        <dbReference type="EMBL" id="QDZ92617.1"/>
    </source>
</evidence>
<dbReference type="InterPro" id="IPR003959">
    <property type="entry name" value="ATPase_AAA_core"/>
</dbReference>
<dbReference type="InterPro" id="IPR027417">
    <property type="entry name" value="P-loop_NTPase"/>
</dbReference>
<dbReference type="Proteomes" id="UP000321124">
    <property type="component" value="Chromosome"/>
</dbReference>
<dbReference type="PANTHER" id="PTHR43581">
    <property type="entry name" value="ATP/GTP PHOSPHATASE"/>
    <property type="match status" value="1"/>
</dbReference>
<dbReference type="PANTHER" id="PTHR43581:SF4">
    <property type="entry name" value="ATP_GTP PHOSPHATASE"/>
    <property type="match status" value="1"/>
</dbReference>
<protein>
    <submittedName>
        <fullName evidence="2">AAA family ATPase</fullName>
    </submittedName>
</protein>
<dbReference type="GO" id="GO:0005524">
    <property type="term" value="F:ATP binding"/>
    <property type="evidence" value="ECO:0007669"/>
    <property type="project" value="InterPro"/>
</dbReference>
<gene>
    <name evidence="2" type="ORF">D0436_20315</name>
</gene>
<evidence type="ECO:0000259" key="1">
    <source>
        <dbReference type="Pfam" id="PF13304"/>
    </source>
</evidence>
<accession>A0A5B8R2J7</accession>
<feature type="domain" description="ATPase AAA-type core" evidence="1">
    <location>
        <begin position="324"/>
        <end position="401"/>
    </location>
</feature>
<dbReference type="SUPFAM" id="SSF52540">
    <property type="entry name" value="P-loop containing nucleoside triphosphate hydrolases"/>
    <property type="match status" value="1"/>
</dbReference>
<dbReference type="InterPro" id="IPR051396">
    <property type="entry name" value="Bact_Antivir_Def_Nuclease"/>
</dbReference>
<evidence type="ECO:0000313" key="3">
    <source>
        <dbReference type="Proteomes" id="UP000321124"/>
    </source>
</evidence>
<dbReference type="GO" id="GO:0016887">
    <property type="term" value="F:ATP hydrolysis activity"/>
    <property type="evidence" value="ECO:0007669"/>
    <property type="project" value="InterPro"/>
</dbReference>
<dbReference type="AlphaFoldDB" id="A0A5B8R2J7"/>
<dbReference type="Gene3D" id="3.40.50.300">
    <property type="entry name" value="P-loop containing nucleotide triphosphate hydrolases"/>
    <property type="match status" value="1"/>
</dbReference>
<sequence length="499" mass="56896">MKLISLQYQDPANSLQAYDFNFDNGRHESNTLEPLCFVGLNGSGKSKLLEILAKIFFELDRLWRNTNRTKPPVSANFRFEYHLLPSRKYTKVVIEGRVGKSLEVKADGNLLEPKDLESVMPSNIVGYSSGHNETISSLFHELREREFSRVLKAVSEGNKGSRELSRTLFLDRDSTKLLLLTAYIFAGKNGRDGLPSVQSSNKLLRNFADFIRLKQLTSFQIVIDTDSGRIILSQPMEQVLEKLKRCALMVNSNDKGKDRIYEMDFLLCEQSKEAFVREFGTAQDFFEQLYELYSLNLISSSKNKIHQVFSIPERELKVLINIPDAETEYLNLSDGEHQFIQVFTSLAYFSKQDSIFLLDEPESHFNPAWRAKFVFLMDELLTAKQKSSEFLISTHSPYLVSACKSQNVTIFKRQEGKIFCTQPKKETYGGTFDSLLRELFEVVSPIAAYSKASIEKVIESGNVEKMKLALALFAESPYKRDLYEAILRQGGSLNLGKDA</sequence>
<dbReference type="KEGG" id="sdeo:D0436_20315"/>
<reference evidence="2 3" key="1">
    <citation type="journal article" date="2019" name="Ecotoxicol. Environ. Saf.">
        <title>Microbial characterization of heavy metal resistant bacterial strains isolated from an electroplating wastewater treatment plant.</title>
        <authorList>
            <person name="Cai X."/>
            <person name="Zheng X."/>
            <person name="Zhang D."/>
            <person name="Iqbal W."/>
            <person name="Liu C."/>
            <person name="Yang B."/>
            <person name="Zhao X."/>
            <person name="Lu X."/>
            <person name="Mao Y."/>
        </authorList>
    </citation>
    <scope>NUCLEOTIDE SEQUENCE [LARGE SCALE GENOMIC DNA]</scope>
    <source>
        <strain evidence="2 3">Ni1-3</strain>
    </source>
</reference>
<organism evidence="2 3">
    <name type="scientific">Shewanella decolorationis</name>
    <dbReference type="NCBI Taxonomy" id="256839"/>
    <lineage>
        <taxon>Bacteria</taxon>
        <taxon>Pseudomonadati</taxon>
        <taxon>Pseudomonadota</taxon>
        <taxon>Gammaproteobacteria</taxon>
        <taxon>Alteromonadales</taxon>
        <taxon>Shewanellaceae</taxon>
        <taxon>Shewanella</taxon>
    </lineage>
</organism>
<dbReference type="Pfam" id="PF13304">
    <property type="entry name" value="AAA_21"/>
    <property type="match status" value="1"/>
</dbReference>
<dbReference type="EMBL" id="CP031775">
    <property type="protein sequence ID" value="QDZ92617.1"/>
    <property type="molecule type" value="Genomic_DNA"/>
</dbReference>